<protein>
    <submittedName>
        <fullName evidence="2">Uncharacterized protein</fullName>
    </submittedName>
</protein>
<sequence length="62" mass="6730">MPGSSVRLPSLSPVGGGKRSIPELEDHCRPFGTVSYAEHDYPPATAESRCRRCGAAEREDRS</sequence>
<dbReference type="Proteomes" id="UP000549009">
    <property type="component" value="Unassembled WGS sequence"/>
</dbReference>
<evidence type="ECO:0000256" key="1">
    <source>
        <dbReference type="SAM" id="MobiDB-lite"/>
    </source>
</evidence>
<accession>A0A7W8B3F1</accession>
<keyword evidence="3" id="KW-1185">Reference proteome</keyword>
<name>A0A7W8B3F1_STRST</name>
<proteinExistence type="predicted"/>
<comment type="caution">
    <text evidence="2">The sequence shown here is derived from an EMBL/GenBank/DDBJ whole genome shotgun (WGS) entry which is preliminary data.</text>
</comment>
<gene>
    <name evidence="2" type="ORF">FHS40_008774</name>
</gene>
<dbReference type="EMBL" id="JACHJD010000033">
    <property type="protein sequence ID" value="MBB5109644.1"/>
    <property type="molecule type" value="Genomic_DNA"/>
</dbReference>
<evidence type="ECO:0000313" key="3">
    <source>
        <dbReference type="Proteomes" id="UP000549009"/>
    </source>
</evidence>
<dbReference type="AlphaFoldDB" id="A0A7W8B3F1"/>
<feature type="region of interest" description="Disordered" evidence="1">
    <location>
        <begin position="1"/>
        <end position="23"/>
    </location>
</feature>
<organism evidence="2 3">
    <name type="scientific">Streptomyces spectabilis</name>
    <dbReference type="NCBI Taxonomy" id="68270"/>
    <lineage>
        <taxon>Bacteria</taxon>
        <taxon>Bacillati</taxon>
        <taxon>Actinomycetota</taxon>
        <taxon>Actinomycetes</taxon>
        <taxon>Kitasatosporales</taxon>
        <taxon>Streptomycetaceae</taxon>
        <taxon>Streptomyces</taxon>
    </lineage>
</organism>
<reference evidence="2 3" key="1">
    <citation type="submission" date="2020-08" db="EMBL/GenBank/DDBJ databases">
        <title>Genomic Encyclopedia of Type Strains, Phase III (KMG-III): the genomes of soil and plant-associated and newly described type strains.</title>
        <authorList>
            <person name="Whitman W."/>
        </authorList>
    </citation>
    <scope>NUCLEOTIDE SEQUENCE [LARGE SCALE GENOMIC DNA]</scope>
    <source>
        <strain evidence="2 3">CECT 3146</strain>
    </source>
</reference>
<evidence type="ECO:0000313" key="2">
    <source>
        <dbReference type="EMBL" id="MBB5109644.1"/>
    </source>
</evidence>